<dbReference type="GO" id="GO:0005829">
    <property type="term" value="C:cytosol"/>
    <property type="evidence" value="ECO:0007669"/>
    <property type="project" value="TreeGrafter"/>
</dbReference>
<feature type="binding site" evidence="7">
    <location>
        <position position="131"/>
    </location>
    <ligand>
        <name>Zn(2+)</name>
        <dbReference type="ChEBI" id="CHEBI:29105"/>
    </ligand>
</feature>
<dbReference type="EC" id="6.1.1.17" evidence="7"/>
<evidence type="ECO:0000313" key="10">
    <source>
        <dbReference type="EMBL" id="KJF18409.1"/>
    </source>
</evidence>
<dbReference type="Pfam" id="PF00749">
    <property type="entry name" value="tRNA-synt_1c"/>
    <property type="match status" value="1"/>
</dbReference>
<evidence type="ECO:0000256" key="5">
    <source>
        <dbReference type="ARBA" id="ARBA00022917"/>
    </source>
</evidence>
<dbReference type="Gene3D" id="1.10.10.350">
    <property type="match status" value="1"/>
</dbReference>
<evidence type="ECO:0000313" key="11">
    <source>
        <dbReference type="Proteomes" id="UP000032360"/>
    </source>
</evidence>
<evidence type="ECO:0000256" key="4">
    <source>
        <dbReference type="ARBA" id="ARBA00022840"/>
    </source>
</evidence>
<protein>
    <recommendedName>
        <fullName evidence="7">Glutamate--tRNA ligase</fullName>
        <ecNumber evidence="7">6.1.1.17</ecNumber>
    </recommendedName>
    <alternativeName>
        <fullName evidence="7">Glutamyl-tRNA synthetase</fullName>
        <shortName evidence="7">GluRS</shortName>
    </alternativeName>
</protein>
<dbReference type="STRING" id="1280514.AXFE_07970"/>
<dbReference type="PANTHER" id="PTHR43311:SF2">
    <property type="entry name" value="GLUTAMATE--TRNA LIGASE, MITOCHONDRIAL-RELATED"/>
    <property type="match status" value="1"/>
</dbReference>
<proteinExistence type="inferred from homology"/>
<evidence type="ECO:0000259" key="9">
    <source>
        <dbReference type="Pfam" id="PF19269"/>
    </source>
</evidence>
<comment type="caution">
    <text evidence="10">The sequence shown here is derived from an EMBL/GenBank/DDBJ whole genome shotgun (WGS) entry which is preliminary data.</text>
</comment>
<dbReference type="PANTHER" id="PTHR43311">
    <property type="entry name" value="GLUTAMATE--TRNA LIGASE"/>
    <property type="match status" value="1"/>
</dbReference>
<dbReference type="InterPro" id="IPR001412">
    <property type="entry name" value="aa-tRNA-synth_I_CS"/>
</dbReference>
<dbReference type="PATRIC" id="fig|1280514.3.peg.1052"/>
<dbReference type="EMBL" id="JXYS01000018">
    <property type="protein sequence ID" value="KJF18409.1"/>
    <property type="molecule type" value="Genomic_DNA"/>
</dbReference>
<feature type="binding site" evidence="7">
    <location>
        <position position="133"/>
    </location>
    <ligand>
        <name>Zn(2+)</name>
        <dbReference type="ChEBI" id="CHEBI:29105"/>
    </ligand>
</feature>
<dbReference type="InterPro" id="IPR004527">
    <property type="entry name" value="Glu-tRNA-ligase_bac/mito"/>
</dbReference>
<dbReference type="InterPro" id="IPR000924">
    <property type="entry name" value="Glu/Gln-tRNA-synth"/>
</dbReference>
<dbReference type="Gene3D" id="3.40.50.620">
    <property type="entry name" value="HUPs"/>
    <property type="match status" value="1"/>
</dbReference>
<dbReference type="Proteomes" id="UP000032360">
    <property type="component" value="Unassembled WGS sequence"/>
</dbReference>
<dbReference type="GO" id="GO:0000049">
    <property type="term" value="F:tRNA binding"/>
    <property type="evidence" value="ECO:0007669"/>
    <property type="project" value="InterPro"/>
</dbReference>
<feature type="domain" description="Glutamyl/glutaminyl-tRNA synthetase class Ib catalytic" evidence="8">
    <location>
        <begin position="13"/>
        <end position="309"/>
    </location>
</feature>
<dbReference type="GO" id="GO:0008270">
    <property type="term" value="F:zinc ion binding"/>
    <property type="evidence" value="ECO:0007669"/>
    <property type="project" value="UniProtKB-UniRule"/>
</dbReference>
<evidence type="ECO:0000256" key="3">
    <source>
        <dbReference type="ARBA" id="ARBA00022741"/>
    </source>
</evidence>
<dbReference type="SUPFAM" id="SSF52374">
    <property type="entry name" value="Nucleotidylyl transferase"/>
    <property type="match status" value="1"/>
</dbReference>
<keyword evidence="4 7" id="KW-0067">ATP-binding</keyword>
<evidence type="ECO:0000256" key="2">
    <source>
        <dbReference type="ARBA" id="ARBA00022598"/>
    </source>
</evidence>
<dbReference type="InterPro" id="IPR008925">
    <property type="entry name" value="aa_tRNA-synth_I_cd-bd_sf"/>
</dbReference>
<dbReference type="AlphaFoldDB" id="A0A0D8HKL9"/>
<keyword evidence="6 7" id="KW-0030">Aminoacyl-tRNA synthetase</keyword>
<keyword evidence="11" id="KW-1185">Reference proteome</keyword>
<dbReference type="GO" id="GO:0005524">
    <property type="term" value="F:ATP binding"/>
    <property type="evidence" value="ECO:0007669"/>
    <property type="project" value="UniProtKB-UniRule"/>
</dbReference>
<keyword evidence="3 7" id="KW-0547">Nucleotide-binding</keyword>
<reference evidence="10 11" key="1">
    <citation type="submission" date="2015-01" db="EMBL/GenBank/DDBJ databases">
        <title>Draft genome of the acidophilic iron oxidizer Acidithrix ferrooxidans strain Py-F3.</title>
        <authorList>
            <person name="Poehlein A."/>
            <person name="Eisen S."/>
            <person name="Schloemann M."/>
            <person name="Johnson B.D."/>
            <person name="Daniel R."/>
            <person name="Muehling M."/>
        </authorList>
    </citation>
    <scope>NUCLEOTIDE SEQUENCE [LARGE SCALE GENOMIC DNA]</scope>
    <source>
        <strain evidence="10 11">Py-F3</strain>
    </source>
</reference>
<feature type="binding site" evidence="7">
    <location>
        <position position="109"/>
    </location>
    <ligand>
        <name>Zn(2+)</name>
        <dbReference type="ChEBI" id="CHEBI:29105"/>
    </ligand>
</feature>
<dbReference type="InterPro" id="IPR049940">
    <property type="entry name" value="GluQ/Sye"/>
</dbReference>
<evidence type="ECO:0000256" key="6">
    <source>
        <dbReference type="ARBA" id="ARBA00023146"/>
    </source>
</evidence>
<keyword evidence="7" id="KW-0479">Metal-binding</keyword>
<keyword evidence="7" id="KW-0862">Zinc</keyword>
<dbReference type="GO" id="GO:0006424">
    <property type="term" value="P:glutamyl-tRNA aminoacylation"/>
    <property type="evidence" value="ECO:0007669"/>
    <property type="project" value="UniProtKB-UniRule"/>
</dbReference>
<dbReference type="InterPro" id="IPR033910">
    <property type="entry name" value="GluRS_core"/>
</dbReference>
<dbReference type="HAMAP" id="MF_00022">
    <property type="entry name" value="Glu_tRNA_synth_type1"/>
    <property type="match status" value="1"/>
</dbReference>
<dbReference type="InterPro" id="IPR045462">
    <property type="entry name" value="aa-tRNA-synth_I_cd-bd"/>
</dbReference>
<dbReference type="PRINTS" id="PR00987">
    <property type="entry name" value="TRNASYNTHGLU"/>
</dbReference>
<feature type="short sequence motif" description="'HIGH' region" evidence="7">
    <location>
        <begin position="18"/>
        <end position="28"/>
    </location>
</feature>
<dbReference type="SUPFAM" id="SSF48163">
    <property type="entry name" value="An anticodon-binding domain of class I aminoacyl-tRNA synthetases"/>
    <property type="match status" value="1"/>
</dbReference>
<organism evidence="10 11">
    <name type="scientific">Acidithrix ferrooxidans</name>
    <dbReference type="NCBI Taxonomy" id="1280514"/>
    <lineage>
        <taxon>Bacteria</taxon>
        <taxon>Bacillati</taxon>
        <taxon>Actinomycetota</taxon>
        <taxon>Acidimicrobiia</taxon>
        <taxon>Acidimicrobiales</taxon>
        <taxon>Acidimicrobiaceae</taxon>
        <taxon>Acidithrix</taxon>
    </lineage>
</organism>
<evidence type="ECO:0000256" key="1">
    <source>
        <dbReference type="ARBA" id="ARBA00007894"/>
    </source>
</evidence>
<feature type="domain" description="Aminoacyl-tRNA synthetase class I anticodon-binding" evidence="9">
    <location>
        <begin position="324"/>
        <end position="471"/>
    </location>
</feature>
<keyword evidence="7" id="KW-0963">Cytoplasm</keyword>
<comment type="function">
    <text evidence="7">Catalyzes the attachment of glutamate to tRNA(Glu) in a two-step reaction: glutamate is first activated by ATP to form Glu-AMP and then transferred to the acceptor end of tRNA(Glu).</text>
</comment>
<gene>
    <name evidence="7 10" type="primary">gltX</name>
    <name evidence="10" type="ORF">AXFE_07970</name>
</gene>
<accession>A0A0D8HKL9</accession>
<dbReference type="CDD" id="cd00808">
    <property type="entry name" value="GluRS_core"/>
    <property type="match status" value="1"/>
</dbReference>
<dbReference type="InterPro" id="IPR014729">
    <property type="entry name" value="Rossmann-like_a/b/a_fold"/>
</dbReference>
<feature type="binding site" evidence="7">
    <location>
        <position position="244"/>
    </location>
    <ligand>
        <name>ATP</name>
        <dbReference type="ChEBI" id="CHEBI:30616"/>
    </ligand>
</feature>
<dbReference type="PROSITE" id="PS00178">
    <property type="entry name" value="AA_TRNA_LIGASE_I"/>
    <property type="match status" value="1"/>
</dbReference>
<comment type="similarity">
    <text evidence="1 7">Belongs to the class-I aminoacyl-tRNA synthetase family. Glutamate--tRNA ligase type 1 subfamily.</text>
</comment>
<dbReference type="Pfam" id="PF19269">
    <property type="entry name" value="Anticodon_2"/>
    <property type="match status" value="1"/>
</dbReference>
<name>A0A0D8HKL9_9ACTN</name>
<dbReference type="InterPro" id="IPR020751">
    <property type="entry name" value="aa-tRNA-synth_I_codon-bd_sub2"/>
</dbReference>
<dbReference type="GO" id="GO:0004818">
    <property type="term" value="F:glutamate-tRNA ligase activity"/>
    <property type="evidence" value="ECO:0007669"/>
    <property type="project" value="UniProtKB-UniRule"/>
</dbReference>
<comment type="cofactor">
    <cofactor evidence="7">
        <name>Zn(2+)</name>
        <dbReference type="ChEBI" id="CHEBI:29105"/>
    </cofactor>
    <text evidence="7">Binds 1 zinc ion per subunit.</text>
</comment>
<keyword evidence="5 7" id="KW-0648">Protein biosynthesis</keyword>
<evidence type="ECO:0000259" key="8">
    <source>
        <dbReference type="Pfam" id="PF00749"/>
    </source>
</evidence>
<comment type="subunit">
    <text evidence="7">Monomer.</text>
</comment>
<dbReference type="NCBIfam" id="TIGR00464">
    <property type="entry name" value="gltX_bact"/>
    <property type="match status" value="1"/>
</dbReference>
<feature type="binding site" evidence="7">
    <location>
        <position position="107"/>
    </location>
    <ligand>
        <name>Zn(2+)</name>
        <dbReference type="ChEBI" id="CHEBI:29105"/>
    </ligand>
</feature>
<keyword evidence="2 7" id="KW-0436">Ligase</keyword>
<evidence type="ECO:0000256" key="7">
    <source>
        <dbReference type="HAMAP-Rule" id="MF_00022"/>
    </source>
</evidence>
<comment type="catalytic activity">
    <reaction evidence="7">
        <text>tRNA(Glu) + L-glutamate + ATP = L-glutamyl-tRNA(Glu) + AMP + diphosphate</text>
        <dbReference type="Rhea" id="RHEA:23540"/>
        <dbReference type="Rhea" id="RHEA-COMP:9663"/>
        <dbReference type="Rhea" id="RHEA-COMP:9680"/>
        <dbReference type="ChEBI" id="CHEBI:29985"/>
        <dbReference type="ChEBI" id="CHEBI:30616"/>
        <dbReference type="ChEBI" id="CHEBI:33019"/>
        <dbReference type="ChEBI" id="CHEBI:78442"/>
        <dbReference type="ChEBI" id="CHEBI:78520"/>
        <dbReference type="ChEBI" id="CHEBI:456215"/>
        <dbReference type="EC" id="6.1.1.17"/>
    </reaction>
</comment>
<comment type="subcellular location">
    <subcellularLocation>
        <location evidence="7">Cytoplasm</location>
    </subcellularLocation>
</comment>
<sequence>MARHIESSDCYMKVRFAPSPTGYFHVGGARTAFYNWMLAKNSSGTFVLRIEDTDSERNKEEWVDGICDALSWLGITWDEGPYRQSQRLHLYLNAANELFENGFAYYCLCSRDEIDARNKEAGSTPGYDGFCRDRGLGTDSGGALRFKVPKPGETRFIDLVRGEVVFDHNHIEDFILVKSSGAPLFVLANVVDDIDMEITHVVRAEEHLPNTPKAILVFQALEKQPPTFGHVPVLVNEKRQKLSKRRDRVAVEDYRRQGIIAPAMLNYLALLGWSPKEDREFMTVSEMVDAFDMANVGHSPSFFDEKKLAHFNGVYIRALDNVEFMELSIPFIEQNPWWTGSKEDLEKFMAVAALAKERVSLLAEVSELIRPIFEEELTFDDGALQKEIKDNPNAPKIFEAVIKALSEADPFEAGTIELAVRSCSSFLDIPLRKLQAPIRVATTGTKVGLPLFETWSTLGKSVVLDRLNAQI</sequence>
<dbReference type="InterPro" id="IPR020058">
    <property type="entry name" value="Glu/Gln-tRNA-synth_Ib_cat-dom"/>
</dbReference>
<feature type="short sequence motif" description="'KMSKS' region" evidence="7">
    <location>
        <begin position="241"/>
        <end position="245"/>
    </location>
</feature>